<gene>
    <name evidence="2" type="primary">BBOV_IV000170</name>
</gene>
<dbReference type="AlphaFoldDB" id="S6BML8"/>
<evidence type="ECO:0000259" key="1">
    <source>
        <dbReference type="Pfam" id="PF00085"/>
    </source>
</evidence>
<dbReference type="VEuPathDB" id="PiroplasmaDB:BBOV_IV000170"/>
<dbReference type="InterPro" id="IPR036249">
    <property type="entry name" value="Thioredoxin-like_sf"/>
</dbReference>
<organism evidence="2">
    <name type="scientific">Babesia bovis</name>
    <dbReference type="NCBI Taxonomy" id="5865"/>
    <lineage>
        <taxon>Eukaryota</taxon>
        <taxon>Sar</taxon>
        <taxon>Alveolata</taxon>
        <taxon>Apicomplexa</taxon>
        <taxon>Aconoidasida</taxon>
        <taxon>Piroplasmida</taxon>
        <taxon>Babesiidae</taxon>
        <taxon>Babesia</taxon>
    </lineage>
</organism>
<sequence>MGISKEVLSFANTAYLLEAAGKKHLEEVKHTPAESDDGPVLETAPKSFDDLESWRRERFAEIRRKRMNARKYMEEGHGKVDVVTDEKEVINICNSHKRVICHFYNDEFTRCKILHRHLSDLAAKHLEVKFIMIEASKSPFFTQKLQMQVLPTMISVIDGNISHVFIGFEEFKGDMITLDSLRAGLLKRGAITTECCDTLDENGVSEDSD</sequence>
<proteinExistence type="evidence at transcript level"/>
<reference evidence="2" key="1">
    <citation type="journal article" date="2014" name="BMC Genomics">
        <title>The Babesia bovis gene and promoter model: an update from full-length EST analysis.</title>
        <authorList>
            <person name="Yamagishi J."/>
            <person name="Wakaguri H."/>
            <person name="Yokoyama N."/>
            <person name="Yamashita R."/>
            <person name="Suzuki Y."/>
            <person name="Xuan X."/>
            <person name="Igarashi I."/>
        </authorList>
    </citation>
    <scope>NUCLEOTIDE SEQUENCE</scope>
    <source>
        <strain evidence="2">Texas</strain>
    </source>
</reference>
<accession>S6BML8</accession>
<evidence type="ECO:0000313" key="2">
    <source>
        <dbReference type="EMBL" id="BAN65302.1"/>
    </source>
</evidence>
<dbReference type="Pfam" id="PF00085">
    <property type="entry name" value="Thioredoxin"/>
    <property type="match status" value="1"/>
</dbReference>
<dbReference type="PANTHER" id="PTHR21148">
    <property type="entry name" value="THIOREDOXIN DOMAIN-CONTAINING PROTEIN 9"/>
    <property type="match status" value="1"/>
</dbReference>
<feature type="domain" description="Thioredoxin" evidence="1">
    <location>
        <begin position="91"/>
        <end position="167"/>
    </location>
</feature>
<name>S6BML8_BABBO</name>
<dbReference type="SUPFAM" id="SSF52833">
    <property type="entry name" value="Thioredoxin-like"/>
    <property type="match status" value="1"/>
</dbReference>
<protein>
    <submittedName>
        <fullName evidence="2">Thioredoxin domain containing protein, putative</fullName>
    </submittedName>
</protein>
<dbReference type="InterPro" id="IPR013766">
    <property type="entry name" value="Thioredoxin_domain"/>
</dbReference>
<dbReference type="Gene3D" id="3.40.30.10">
    <property type="entry name" value="Glutaredoxin"/>
    <property type="match status" value="1"/>
</dbReference>
<dbReference type="EMBL" id="AK441508">
    <property type="protein sequence ID" value="BAN65302.1"/>
    <property type="molecule type" value="mRNA"/>
</dbReference>